<dbReference type="RefSeq" id="WP_145388461.1">
    <property type="nucleotide sequence ID" value="NZ_CP037423.1"/>
</dbReference>
<gene>
    <name evidence="1" type="ORF">Enr13x_39230</name>
</gene>
<protein>
    <submittedName>
        <fullName evidence="1">Uncharacterized protein</fullName>
    </submittedName>
</protein>
<reference evidence="1 2" key="1">
    <citation type="submission" date="2019-03" db="EMBL/GenBank/DDBJ databases">
        <title>Deep-cultivation of Planctomycetes and their phenomic and genomic characterization uncovers novel biology.</title>
        <authorList>
            <person name="Wiegand S."/>
            <person name="Jogler M."/>
            <person name="Boedeker C."/>
            <person name="Pinto D."/>
            <person name="Vollmers J."/>
            <person name="Rivas-Marin E."/>
            <person name="Kohn T."/>
            <person name="Peeters S.H."/>
            <person name="Heuer A."/>
            <person name="Rast P."/>
            <person name="Oberbeckmann S."/>
            <person name="Bunk B."/>
            <person name="Jeske O."/>
            <person name="Meyerdierks A."/>
            <person name="Storesund J.E."/>
            <person name="Kallscheuer N."/>
            <person name="Luecker S."/>
            <person name="Lage O.M."/>
            <person name="Pohl T."/>
            <person name="Merkel B.J."/>
            <person name="Hornburger P."/>
            <person name="Mueller R.-W."/>
            <person name="Bruemmer F."/>
            <person name="Labrenz M."/>
            <person name="Spormann A.M."/>
            <person name="Op den Camp H."/>
            <person name="Overmann J."/>
            <person name="Amann R."/>
            <person name="Jetten M.S.M."/>
            <person name="Mascher T."/>
            <person name="Medema M.H."/>
            <person name="Devos D.P."/>
            <person name="Kaster A.-K."/>
            <person name="Ovreas L."/>
            <person name="Rohde M."/>
            <person name="Galperin M.Y."/>
            <person name="Jogler C."/>
        </authorList>
    </citation>
    <scope>NUCLEOTIDE SEQUENCE [LARGE SCALE GENOMIC DNA]</scope>
    <source>
        <strain evidence="1 2">Enr13</strain>
    </source>
</reference>
<accession>A0A518HT94</accession>
<dbReference type="KEGG" id="snep:Enr13x_39230"/>
<keyword evidence="2" id="KW-1185">Reference proteome</keyword>
<dbReference type="Proteomes" id="UP000319004">
    <property type="component" value="Chromosome"/>
</dbReference>
<organism evidence="1 2">
    <name type="scientific">Stieleria neptunia</name>
    <dbReference type="NCBI Taxonomy" id="2527979"/>
    <lineage>
        <taxon>Bacteria</taxon>
        <taxon>Pseudomonadati</taxon>
        <taxon>Planctomycetota</taxon>
        <taxon>Planctomycetia</taxon>
        <taxon>Pirellulales</taxon>
        <taxon>Pirellulaceae</taxon>
        <taxon>Stieleria</taxon>
    </lineage>
</organism>
<evidence type="ECO:0000313" key="2">
    <source>
        <dbReference type="Proteomes" id="UP000319004"/>
    </source>
</evidence>
<sequence length="140" mass="16411">MPQTHDYPPDEFLVEGRAFRETLKKLTRTFFADVQQQTGSYCYRGFLWHAFSYGYQSALERTDALSAFENCDEDELYVHDEQLDMLWLCPRSIAISGTNACNDTYIFPTTYDWLYIMTHEYAHGIGPFFVRNSSRRQGSE</sequence>
<dbReference type="Pfam" id="PF14101">
    <property type="entry name" value="DUF4275"/>
    <property type="match status" value="1"/>
</dbReference>
<dbReference type="InterPro" id="IPR025454">
    <property type="entry name" value="DUF4275"/>
</dbReference>
<name>A0A518HT94_9BACT</name>
<dbReference type="AlphaFoldDB" id="A0A518HT94"/>
<proteinExistence type="predicted"/>
<dbReference type="EMBL" id="CP037423">
    <property type="protein sequence ID" value="QDV44062.1"/>
    <property type="molecule type" value="Genomic_DNA"/>
</dbReference>
<dbReference type="OrthoDB" id="279224at2"/>
<evidence type="ECO:0000313" key="1">
    <source>
        <dbReference type="EMBL" id="QDV44062.1"/>
    </source>
</evidence>